<feature type="region of interest" description="Disordered" evidence="1">
    <location>
        <begin position="55"/>
        <end position="95"/>
    </location>
</feature>
<protein>
    <submittedName>
        <fullName evidence="2">Uncharacterized protein</fullName>
    </submittedName>
</protein>
<keyword evidence="3" id="KW-1185">Reference proteome</keyword>
<dbReference type="EMBL" id="BGPR01000532">
    <property type="protein sequence ID" value="GBM25202.1"/>
    <property type="molecule type" value="Genomic_DNA"/>
</dbReference>
<gene>
    <name evidence="2" type="ORF">AVEN_184615_1</name>
</gene>
<dbReference type="AlphaFoldDB" id="A0A4Y2E7Q6"/>
<comment type="caution">
    <text evidence="2">The sequence shown here is derived from an EMBL/GenBank/DDBJ whole genome shotgun (WGS) entry which is preliminary data.</text>
</comment>
<evidence type="ECO:0000313" key="2">
    <source>
        <dbReference type="EMBL" id="GBM25202.1"/>
    </source>
</evidence>
<accession>A0A4Y2E7Q6</accession>
<evidence type="ECO:0000256" key="1">
    <source>
        <dbReference type="SAM" id="MobiDB-lite"/>
    </source>
</evidence>
<evidence type="ECO:0000313" key="3">
    <source>
        <dbReference type="Proteomes" id="UP000499080"/>
    </source>
</evidence>
<dbReference type="Proteomes" id="UP000499080">
    <property type="component" value="Unassembled WGS sequence"/>
</dbReference>
<name>A0A4Y2E7Q6_ARAVE</name>
<feature type="region of interest" description="Disordered" evidence="1">
    <location>
        <begin position="126"/>
        <end position="150"/>
    </location>
</feature>
<organism evidence="2 3">
    <name type="scientific">Araneus ventricosus</name>
    <name type="common">Orbweaver spider</name>
    <name type="synonym">Epeira ventricosa</name>
    <dbReference type="NCBI Taxonomy" id="182803"/>
    <lineage>
        <taxon>Eukaryota</taxon>
        <taxon>Metazoa</taxon>
        <taxon>Ecdysozoa</taxon>
        <taxon>Arthropoda</taxon>
        <taxon>Chelicerata</taxon>
        <taxon>Arachnida</taxon>
        <taxon>Araneae</taxon>
        <taxon>Araneomorphae</taxon>
        <taxon>Entelegynae</taxon>
        <taxon>Araneoidea</taxon>
        <taxon>Araneidae</taxon>
        <taxon>Araneus</taxon>
    </lineage>
</organism>
<feature type="compositionally biased region" description="Basic and acidic residues" evidence="1">
    <location>
        <begin position="55"/>
        <end position="82"/>
    </location>
</feature>
<proteinExistence type="predicted"/>
<reference evidence="2 3" key="1">
    <citation type="journal article" date="2019" name="Sci. Rep.">
        <title>Orb-weaving spider Araneus ventricosus genome elucidates the spidroin gene catalogue.</title>
        <authorList>
            <person name="Kono N."/>
            <person name="Nakamura H."/>
            <person name="Ohtoshi R."/>
            <person name="Moran D.A.P."/>
            <person name="Shinohara A."/>
            <person name="Yoshida Y."/>
            <person name="Fujiwara M."/>
            <person name="Mori M."/>
            <person name="Tomita M."/>
            <person name="Arakawa K."/>
        </authorList>
    </citation>
    <scope>NUCLEOTIDE SEQUENCE [LARGE SCALE GENOMIC DNA]</scope>
</reference>
<sequence>MGRIQRARNEMPMGRIQRARNEMPMDEMRCRWDEGQSGTQTRCRWTYREGIEDEMPRDSHRGHETRKRWTDYSRRNEMDGTHHRGQRNETPMGRIQKARNEMMGCETTMRQRATKRVSMGRIQRATEMRSDGNGMSAEQGTIKKQTADGR</sequence>